<organism evidence="1 2">
    <name type="scientific">Dichomitus squalens</name>
    <dbReference type="NCBI Taxonomy" id="114155"/>
    <lineage>
        <taxon>Eukaryota</taxon>
        <taxon>Fungi</taxon>
        <taxon>Dikarya</taxon>
        <taxon>Basidiomycota</taxon>
        <taxon>Agaricomycotina</taxon>
        <taxon>Agaricomycetes</taxon>
        <taxon>Polyporales</taxon>
        <taxon>Polyporaceae</taxon>
        <taxon>Dichomitus</taxon>
    </lineage>
</organism>
<dbReference type="Proteomes" id="UP000292082">
    <property type="component" value="Unassembled WGS sequence"/>
</dbReference>
<gene>
    <name evidence="1" type="ORF">BD310DRAFT_705031</name>
</gene>
<proteinExistence type="predicted"/>
<sequence length="130" mass="14749">MSDKPCYVVSIAHSPHSGMCRECAGNVWTIYGVFVEKTHILLCWRMWRQCGENVAAMCSFSACSPPAKIWHFTLCSRLHRQHRHHVHRFYSWGRGTSMTIKVQSNEPLGRHGTTAAHSNGISLLLISRIS</sequence>
<name>A0A4Q9Q8A4_9APHY</name>
<dbReference type="AlphaFoldDB" id="A0A4Q9Q8A4"/>
<protein>
    <submittedName>
        <fullName evidence="1">Uncharacterized protein</fullName>
    </submittedName>
</protein>
<dbReference type="EMBL" id="ML145092">
    <property type="protein sequence ID" value="TBU62834.1"/>
    <property type="molecule type" value="Genomic_DNA"/>
</dbReference>
<accession>A0A4Q9Q8A4</accession>
<keyword evidence="2" id="KW-1185">Reference proteome</keyword>
<evidence type="ECO:0000313" key="2">
    <source>
        <dbReference type="Proteomes" id="UP000292082"/>
    </source>
</evidence>
<reference evidence="1 2" key="1">
    <citation type="submission" date="2019-01" db="EMBL/GenBank/DDBJ databases">
        <title>Draft genome sequences of three monokaryotic isolates of the white-rot basidiomycete fungus Dichomitus squalens.</title>
        <authorList>
            <consortium name="DOE Joint Genome Institute"/>
            <person name="Lopez S.C."/>
            <person name="Andreopoulos B."/>
            <person name="Pangilinan J."/>
            <person name="Lipzen A."/>
            <person name="Riley R."/>
            <person name="Ahrendt S."/>
            <person name="Ng V."/>
            <person name="Barry K."/>
            <person name="Daum C."/>
            <person name="Grigoriev I.V."/>
            <person name="Hilden K.S."/>
            <person name="Makela M.R."/>
            <person name="de Vries R.P."/>
        </authorList>
    </citation>
    <scope>NUCLEOTIDE SEQUENCE [LARGE SCALE GENOMIC DNA]</scope>
    <source>
        <strain evidence="1 2">CBS 464.89</strain>
    </source>
</reference>
<evidence type="ECO:0000313" key="1">
    <source>
        <dbReference type="EMBL" id="TBU62834.1"/>
    </source>
</evidence>